<evidence type="ECO:0000256" key="11">
    <source>
        <dbReference type="ARBA" id="ARBA00050938"/>
    </source>
</evidence>
<evidence type="ECO:0000256" key="17">
    <source>
        <dbReference type="ARBA" id="ARBA00083575"/>
    </source>
</evidence>
<dbReference type="InterPro" id="IPR018376">
    <property type="entry name" value="Enoyl-CoA_hyd/isom_CS"/>
</dbReference>
<dbReference type="Pfam" id="PF00378">
    <property type="entry name" value="ECH_1"/>
    <property type="match status" value="1"/>
</dbReference>
<accession>A0A9W7GMJ6</accession>
<keyword evidence="10" id="KW-0413">Isomerase</keyword>
<comment type="catalytic activity">
    <reaction evidence="13">
        <text>(3Z)-dodecenoyl-CoA = (2E)-dodecenoyl-CoA</text>
        <dbReference type="Rhea" id="RHEA:23716"/>
        <dbReference type="ChEBI" id="CHEBI:57330"/>
        <dbReference type="ChEBI" id="CHEBI:58543"/>
        <dbReference type="EC" id="5.3.3.8"/>
    </reaction>
    <physiologicalReaction direction="left-to-right" evidence="13">
        <dbReference type="Rhea" id="RHEA:23717"/>
    </physiologicalReaction>
</comment>
<evidence type="ECO:0000256" key="13">
    <source>
        <dbReference type="ARBA" id="ARBA00052376"/>
    </source>
</evidence>
<comment type="subunit">
    <text evidence="4">Homotrimer.</text>
</comment>
<reference evidence="20" key="1">
    <citation type="journal article" date="2023" name="Commun. Biol.">
        <title>Genome analysis of Parmales, the sister group of diatoms, reveals the evolutionary specialization of diatoms from phago-mixotrophs to photoautotrophs.</title>
        <authorList>
            <person name="Ban H."/>
            <person name="Sato S."/>
            <person name="Yoshikawa S."/>
            <person name="Yamada K."/>
            <person name="Nakamura Y."/>
            <person name="Ichinomiya M."/>
            <person name="Sato N."/>
            <person name="Blanc-Mathieu R."/>
            <person name="Endo H."/>
            <person name="Kuwata A."/>
            <person name="Ogata H."/>
        </authorList>
    </citation>
    <scope>NUCLEOTIDE SEQUENCE [LARGE SCALE GENOMIC DNA]</scope>
</reference>
<evidence type="ECO:0000256" key="18">
    <source>
        <dbReference type="RuleBase" id="RU003707"/>
    </source>
</evidence>
<comment type="catalytic activity">
    <reaction evidence="14">
        <text>(3Z)-octenoyl-CoA = (2E)-octenoyl-CoA</text>
        <dbReference type="Rhea" id="RHEA:46044"/>
        <dbReference type="ChEBI" id="CHEBI:62242"/>
        <dbReference type="ChEBI" id="CHEBI:85640"/>
    </reaction>
    <physiologicalReaction direction="left-to-right" evidence="14">
        <dbReference type="Rhea" id="RHEA:46045"/>
    </physiologicalReaction>
</comment>
<dbReference type="AlphaFoldDB" id="A0A9W7GMJ6"/>
<evidence type="ECO:0000256" key="4">
    <source>
        <dbReference type="ARBA" id="ARBA00011233"/>
    </source>
</evidence>
<dbReference type="GO" id="GO:0004165">
    <property type="term" value="F:delta(3)-delta(2)-enoyl-CoA isomerase activity"/>
    <property type="evidence" value="ECO:0007669"/>
    <property type="project" value="UniProtKB-EC"/>
</dbReference>
<proteinExistence type="inferred from homology"/>
<comment type="catalytic activity">
    <reaction evidence="12">
        <text>(2E)-tetradecenoyl-CoA = (3Z)-tetradecenoyl-CoA</text>
        <dbReference type="Rhea" id="RHEA:29847"/>
        <dbReference type="ChEBI" id="CHEBI:61405"/>
        <dbReference type="ChEBI" id="CHEBI:61968"/>
    </reaction>
    <physiologicalReaction direction="right-to-left" evidence="12">
        <dbReference type="Rhea" id="RHEA:29849"/>
    </physiologicalReaction>
</comment>
<gene>
    <name evidence="19" type="ORF">TrCOL_g6654</name>
</gene>
<evidence type="ECO:0000256" key="3">
    <source>
        <dbReference type="ARBA" id="ARBA00005254"/>
    </source>
</evidence>
<dbReference type="Gene3D" id="3.90.226.10">
    <property type="entry name" value="2-enoyl-CoA Hydratase, Chain A, domain 1"/>
    <property type="match status" value="1"/>
</dbReference>
<comment type="function">
    <text evidence="15">Key enzyme of fatty acid beta-oxidation. Able to isomerize both 3-cis (3Z) and 3-trans (3E) double bonds into the 2-trans (2E) form in a range of enoyl-CoA species, with a preference for (3Z)-enoyl-CoAs over (3E)-enoyl-CoAs. The catalytic efficiency of this enzyme is not affected by the fatty acyl chain length.</text>
</comment>
<evidence type="ECO:0000313" key="19">
    <source>
        <dbReference type="EMBL" id="GMI48451.1"/>
    </source>
</evidence>
<evidence type="ECO:0000256" key="5">
    <source>
        <dbReference type="ARBA" id="ARBA00022832"/>
    </source>
</evidence>
<evidence type="ECO:0000256" key="15">
    <source>
        <dbReference type="ARBA" id="ARBA00056147"/>
    </source>
</evidence>
<evidence type="ECO:0000256" key="9">
    <source>
        <dbReference type="ARBA" id="ARBA00023128"/>
    </source>
</evidence>
<comment type="catalytic activity">
    <reaction evidence="11">
        <text>(3Z)-decenoyl-CoA = (2E)-decenoyl-CoA</text>
        <dbReference type="Rhea" id="RHEA:77195"/>
        <dbReference type="ChEBI" id="CHEBI:61406"/>
        <dbReference type="ChEBI" id="CHEBI:195601"/>
    </reaction>
    <physiologicalReaction direction="left-to-right" evidence="11">
        <dbReference type="Rhea" id="RHEA:77196"/>
    </physiologicalReaction>
</comment>
<keyword evidence="9" id="KW-0496">Mitochondrion</keyword>
<evidence type="ECO:0000256" key="6">
    <source>
        <dbReference type="ARBA" id="ARBA00022946"/>
    </source>
</evidence>
<evidence type="ECO:0000313" key="20">
    <source>
        <dbReference type="Proteomes" id="UP001165065"/>
    </source>
</evidence>
<dbReference type="PANTHER" id="PTHR11941:SF45">
    <property type="entry name" value="ENOYL-COA DELTA ISOMERASE 1, MITOCHONDRIAL"/>
    <property type="match status" value="1"/>
</dbReference>
<dbReference type="InterPro" id="IPR001753">
    <property type="entry name" value="Enoyl-CoA_hydra/iso"/>
</dbReference>
<evidence type="ECO:0000256" key="2">
    <source>
        <dbReference type="ARBA" id="ARBA00005005"/>
    </source>
</evidence>
<evidence type="ECO:0000256" key="1">
    <source>
        <dbReference type="ARBA" id="ARBA00004305"/>
    </source>
</evidence>
<dbReference type="OrthoDB" id="1696280at2759"/>
<dbReference type="Gene3D" id="6.10.250.170">
    <property type="match status" value="1"/>
</dbReference>
<dbReference type="FunFam" id="3.90.226.10:FF:000034">
    <property type="entry name" value="Enoyl-CoA delta isomerase 1"/>
    <property type="match status" value="1"/>
</dbReference>
<dbReference type="InterPro" id="IPR029045">
    <property type="entry name" value="ClpP/crotonase-like_dom_sf"/>
</dbReference>
<dbReference type="GO" id="GO:0005759">
    <property type="term" value="C:mitochondrial matrix"/>
    <property type="evidence" value="ECO:0007669"/>
    <property type="project" value="UniProtKB-SubCell"/>
</dbReference>
<keyword evidence="6" id="KW-0809">Transit peptide</keyword>
<evidence type="ECO:0000256" key="14">
    <source>
        <dbReference type="ARBA" id="ARBA00052542"/>
    </source>
</evidence>
<protein>
    <recommendedName>
        <fullName evidence="16">Enoyl-CoA delta isomerase 1, mitochondrial</fullName>
    </recommendedName>
    <alternativeName>
        <fullName evidence="17">3,2-trans-enoyl-CoA isomerase</fullName>
    </alternativeName>
</protein>
<sequence>MFASRGLLRLGSSVRLAGAARTYVNLSKPSPSVAVLELDRAPVNSLSKEMAEAVAAAIKEAEGDDKVQALVLKSSNPKIFSAGLDITEMNNPEVGRLEDFWRSIQDLFLTLYGSRLSTVAAIEGHSPAGGCLLAMSCDYRVMTEGENFKIGLNETKLGIAAPYWLKDLFIKTIGHREAELGLGLGTLYSPSEALSVNLVDQVVKNEDVLKVAMKEAETWAKIPPKGRIASKVMLRSEMTDDLREKKELDVGWFRDFIMEEGTQKGIDAYLKSLGGGK</sequence>
<organism evidence="19 20">
    <name type="scientific">Triparma columacea</name>
    <dbReference type="NCBI Taxonomy" id="722753"/>
    <lineage>
        <taxon>Eukaryota</taxon>
        <taxon>Sar</taxon>
        <taxon>Stramenopiles</taxon>
        <taxon>Ochrophyta</taxon>
        <taxon>Bolidophyceae</taxon>
        <taxon>Parmales</taxon>
        <taxon>Triparmaceae</taxon>
        <taxon>Triparma</taxon>
    </lineage>
</organism>
<dbReference type="EMBL" id="BRYA01000399">
    <property type="protein sequence ID" value="GMI48451.1"/>
    <property type="molecule type" value="Genomic_DNA"/>
</dbReference>
<evidence type="ECO:0000256" key="7">
    <source>
        <dbReference type="ARBA" id="ARBA00022990"/>
    </source>
</evidence>
<comment type="caution">
    <text evidence="19">The sequence shown here is derived from an EMBL/GenBank/DDBJ whole genome shotgun (WGS) entry which is preliminary data.</text>
</comment>
<dbReference type="SUPFAM" id="SSF52096">
    <property type="entry name" value="ClpP/crotonase"/>
    <property type="match status" value="1"/>
</dbReference>
<keyword evidence="5" id="KW-0276">Fatty acid metabolism</keyword>
<keyword evidence="20" id="KW-1185">Reference proteome</keyword>
<dbReference type="PROSITE" id="PS00166">
    <property type="entry name" value="ENOYL_COA_HYDRATASE"/>
    <property type="match status" value="1"/>
</dbReference>
<dbReference type="PANTHER" id="PTHR11941">
    <property type="entry name" value="ENOYL-COA HYDRATASE-RELATED"/>
    <property type="match status" value="1"/>
</dbReference>
<comment type="similarity">
    <text evidence="3 18">Belongs to the enoyl-CoA hydratase/isomerase family.</text>
</comment>
<evidence type="ECO:0000256" key="8">
    <source>
        <dbReference type="ARBA" id="ARBA00023098"/>
    </source>
</evidence>
<dbReference type="GO" id="GO:0006635">
    <property type="term" value="P:fatty acid beta-oxidation"/>
    <property type="evidence" value="ECO:0007669"/>
    <property type="project" value="TreeGrafter"/>
</dbReference>
<name>A0A9W7GMJ6_9STRA</name>
<dbReference type="CDD" id="cd06558">
    <property type="entry name" value="crotonase-like"/>
    <property type="match status" value="1"/>
</dbReference>
<evidence type="ECO:0000256" key="10">
    <source>
        <dbReference type="ARBA" id="ARBA00023235"/>
    </source>
</evidence>
<evidence type="ECO:0000256" key="16">
    <source>
        <dbReference type="ARBA" id="ARBA00068317"/>
    </source>
</evidence>
<evidence type="ECO:0000256" key="12">
    <source>
        <dbReference type="ARBA" id="ARBA00051293"/>
    </source>
</evidence>
<comment type="subcellular location">
    <subcellularLocation>
        <location evidence="1">Mitochondrion matrix</location>
    </subcellularLocation>
</comment>
<comment type="pathway">
    <text evidence="2">Lipid metabolism; fatty acid beta-oxidation.</text>
</comment>
<keyword evidence="8" id="KW-0443">Lipid metabolism</keyword>
<keyword evidence="7" id="KW-0007">Acetylation</keyword>
<dbReference type="Proteomes" id="UP001165065">
    <property type="component" value="Unassembled WGS sequence"/>
</dbReference>